<evidence type="ECO:0008006" key="5">
    <source>
        <dbReference type="Google" id="ProtNLM"/>
    </source>
</evidence>
<keyword evidence="4" id="KW-1185">Reference proteome</keyword>
<comment type="caution">
    <text evidence="3">The sequence shown here is derived from an EMBL/GenBank/DDBJ whole genome shotgun (WGS) entry which is preliminary data.</text>
</comment>
<evidence type="ECO:0000313" key="4">
    <source>
        <dbReference type="Proteomes" id="UP001285441"/>
    </source>
</evidence>
<feature type="compositionally biased region" description="Polar residues" evidence="2">
    <location>
        <begin position="226"/>
        <end position="236"/>
    </location>
</feature>
<dbReference type="Gene3D" id="4.10.280.10">
    <property type="entry name" value="Helix-loop-helix DNA-binding domain"/>
    <property type="match status" value="1"/>
</dbReference>
<feature type="compositionally biased region" description="Low complexity" evidence="2">
    <location>
        <begin position="254"/>
        <end position="266"/>
    </location>
</feature>
<dbReference type="EMBL" id="JAULSW010000005">
    <property type="protein sequence ID" value="KAK3381819.1"/>
    <property type="molecule type" value="Genomic_DNA"/>
</dbReference>
<protein>
    <recommendedName>
        <fullName evidence="5">BHLH domain-containing protein</fullName>
    </recommendedName>
</protein>
<proteinExistence type="predicted"/>
<evidence type="ECO:0000256" key="1">
    <source>
        <dbReference type="SAM" id="Coils"/>
    </source>
</evidence>
<dbReference type="AlphaFoldDB" id="A0AAE0TW52"/>
<feature type="region of interest" description="Disordered" evidence="2">
    <location>
        <begin position="193"/>
        <end position="273"/>
    </location>
</feature>
<dbReference type="GO" id="GO:0046983">
    <property type="term" value="F:protein dimerization activity"/>
    <property type="evidence" value="ECO:0007669"/>
    <property type="project" value="InterPro"/>
</dbReference>
<feature type="region of interest" description="Disordered" evidence="2">
    <location>
        <begin position="36"/>
        <end position="56"/>
    </location>
</feature>
<dbReference type="SUPFAM" id="SSF47459">
    <property type="entry name" value="HLH, helix-loop-helix DNA-binding domain"/>
    <property type="match status" value="1"/>
</dbReference>
<sequence>MTGTRLLVVGAKMDNADFDFDFDLLFGADEYGDDTSPFTDSLDSSPENSFAPANPDPMRFEPTIHAPSGYEMPFSNAGTQLALSQDATPFGMPTFPPSGQCLFATESNPMPYFPNFNPLTLPAQDNAFQHADGLPMSPQFPAALPVFRPQEIITHPQSWPEADVAVVPDASVSPALTADFSLPFSPNAAVAFSSPPDMPPTNTTTMSSGGNGARASRLPPKPSVRGSGSTDSQMASSRKRSLSAITDDEDEASPESPSQSQSPLSQGEVRPKKGREWYNAAGKKYRDNLSQGYDRLNDVLGTPKGERDRPRAKVKTLHDAADRITNVKEQIRVLKIESEQVRSKNAMPTGLGLLPSVSDRRH</sequence>
<reference evidence="3" key="2">
    <citation type="submission" date="2023-06" db="EMBL/GenBank/DDBJ databases">
        <authorList>
            <consortium name="Lawrence Berkeley National Laboratory"/>
            <person name="Haridas S."/>
            <person name="Hensen N."/>
            <person name="Bonometti L."/>
            <person name="Westerberg I."/>
            <person name="Brannstrom I.O."/>
            <person name="Guillou S."/>
            <person name="Cros-Aarteil S."/>
            <person name="Calhoun S."/>
            <person name="Kuo A."/>
            <person name="Mondo S."/>
            <person name="Pangilinan J."/>
            <person name="Riley R."/>
            <person name="LaButti K."/>
            <person name="Andreopoulos B."/>
            <person name="Lipzen A."/>
            <person name="Chen C."/>
            <person name="Yanf M."/>
            <person name="Daum C."/>
            <person name="Ng V."/>
            <person name="Clum A."/>
            <person name="Steindorff A."/>
            <person name="Ohm R."/>
            <person name="Martin F."/>
            <person name="Silar P."/>
            <person name="Natvig D."/>
            <person name="Lalanne C."/>
            <person name="Gautier V."/>
            <person name="Ament-velasquez S.L."/>
            <person name="Kruys A."/>
            <person name="Hutchinson M.I."/>
            <person name="Powell A.J."/>
            <person name="Barry K."/>
            <person name="Miller A.N."/>
            <person name="Grigoriev I.V."/>
            <person name="Debuchy R."/>
            <person name="Gladieux P."/>
            <person name="Thoren M.H."/>
            <person name="Johannesson H."/>
        </authorList>
    </citation>
    <scope>NUCLEOTIDE SEQUENCE</scope>
    <source>
        <strain evidence="3">CBS 232.78</strain>
    </source>
</reference>
<feature type="coiled-coil region" evidence="1">
    <location>
        <begin position="317"/>
        <end position="344"/>
    </location>
</feature>
<name>A0AAE0TW52_9PEZI</name>
<evidence type="ECO:0000256" key="2">
    <source>
        <dbReference type="SAM" id="MobiDB-lite"/>
    </source>
</evidence>
<feature type="region of interest" description="Disordered" evidence="2">
    <location>
        <begin position="297"/>
        <end position="317"/>
    </location>
</feature>
<evidence type="ECO:0000313" key="3">
    <source>
        <dbReference type="EMBL" id="KAK3381819.1"/>
    </source>
</evidence>
<dbReference type="Proteomes" id="UP001285441">
    <property type="component" value="Unassembled WGS sequence"/>
</dbReference>
<keyword evidence="1" id="KW-0175">Coiled coil</keyword>
<feature type="compositionally biased region" description="Polar residues" evidence="2">
    <location>
        <begin position="36"/>
        <end position="48"/>
    </location>
</feature>
<reference evidence="3" key="1">
    <citation type="journal article" date="2023" name="Mol. Phylogenet. Evol.">
        <title>Genome-scale phylogeny and comparative genomics of the fungal order Sordariales.</title>
        <authorList>
            <person name="Hensen N."/>
            <person name="Bonometti L."/>
            <person name="Westerberg I."/>
            <person name="Brannstrom I.O."/>
            <person name="Guillou S."/>
            <person name="Cros-Aarteil S."/>
            <person name="Calhoun S."/>
            <person name="Haridas S."/>
            <person name="Kuo A."/>
            <person name="Mondo S."/>
            <person name="Pangilinan J."/>
            <person name="Riley R."/>
            <person name="LaButti K."/>
            <person name="Andreopoulos B."/>
            <person name="Lipzen A."/>
            <person name="Chen C."/>
            <person name="Yan M."/>
            <person name="Daum C."/>
            <person name="Ng V."/>
            <person name="Clum A."/>
            <person name="Steindorff A."/>
            <person name="Ohm R.A."/>
            <person name="Martin F."/>
            <person name="Silar P."/>
            <person name="Natvig D.O."/>
            <person name="Lalanne C."/>
            <person name="Gautier V."/>
            <person name="Ament-Velasquez S.L."/>
            <person name="Kruys A."/>
            <person name="Hutchinson M.I."/>
            <person name="Powell A.J."/>
            <person name="Barry K."/>
            <person name="Miller A.N."/>
            <person name="Grigoriev I.V."/>
            <person name="Debuchy R."/>
            <person name="Gladieux P."/>
            <person name="Hiltunen Thoren M."/>
            <person name="Johannesson H."/>
        </authorList>
    </citation>
    <scope>NUCLEOTIDE SEQUENCE</scope>
    <source>
        <strain evidence="3">CBS 232.78</strain>
    </source>
</reference>
<feature type="compositionally biased region" description="Basic and acidic residues" evidence="2">
    <location>
        <begin position="304"/>
        <end position="317"/>
    </location>
</feature>
<gene>
    <name evidence="3" type="ORF">B0H63DRAFT_476663</name>
</gene>
<dbReference type="InterPro" id="IPR036638">
    <property type="entry name" value="HLH_DNA-bd_sf"/>
</dbReference>
<accession>A0AAE0TW52</accession>
<organism evidence="3 4">
    <name type="scientific">Podospora didyma</name>
    <dbReference type="NCBI Taxonomy" id="330526"/>
    <lineage>
        <taxon>Eukaryota</taxon>
        <taxon>Fungi</taxon>
        <taxon>Dikarya</taxon>
        <taxon>Ascomycota</taxon>
        <taxon>Pezizomycotina</taxon>
        <taxon>Sordariomycetes</taxon>
        <taxon>Sordariomycetidae</taxon>
        <taxon>Sordariales</taxon>
        <taxon>Podosporaceae</taxon>
        <taxon>Podospora</taxon>
    </lineage>
</organism>